<dbReference type="GO" id="GO:0005654">
    <property type="term" value="C:nucleoplasm"/>
    <property type="evidence" value="ECO:0007669"/>
    <property type="project" value="TreeGrafter"/>
</dbReference>
<sequence>MHKMDASITRTAPHLYQATSSMDVTIDTTQGGELTLRGVRFFATVLWIKEVIRNRLGIPVQSQRLFFMGQELDDDRNMMHYSIHHGSRLLLIDAAAPAPSGGSIALDLQAAAVHVVTPVPAPGGSSSSITLDLPAPKSLMDLLFDEAEREDGGALVDYNPPAEGRMEVVADATRQPAAANWQHGMGVAVPVRKPTDAVNAGNRMVVTLESYGQNTAALLEVNAHDTAGEMRREVARMAAHLRPPEEYFFIHGQDIMRDERTLRWHDVRDGDTITLFPGTISSAVSSSALSHDSS</sequence>
<reference evidence="2" key="1">
    <citation type="submission" date="2023-07" db="EMBL/GenBank/DDBJ databases">
        <title>A chromosome-level genome assembly of Lolium multiflorum.</title>
        <authorList>
            <person name="Chen Y."/>
            <person name="Copetti D."/>
            <person name="Kolliker R."/>
            <person name="Studer B."/>
        </authorList>
    </citation>
    <scope>NUCLEOTIDE SEQUENCE</scope>
    <source>
        <strain evidence="2">02402/16</strain>
        <tissue evidence="2">Leaf</tissue>
    </source>
</reference>
<gene>
    <name evidence="2" type="ORF">QYE76_047285</name>
</gene>
<dbReference type="GO" id="GO:0005829">
    <property type="term" value="C:cytosol"/>
    <property type="evidence" value="ECO:0007669"/>
    <property type="project" value="TreeGrafter"/>
</dbReference>
<feature type="domain" description="Ubiquitin-like" evidence="1">
    <location>
        <begin position="204"/>
        <end position="275"/>
    </location>
</feature>
<dbReference type="GO" id="GO:0043161">
    <property type="term" value="P:proteasome-mediated ubiquitin-dependent protein catabolic process"/>
    <property type="evidence" value="ECO:0007669"/>
    <property type="project" value="TreeGrafter"/>
</dbReference>
<dbReference type="PANTHER" id="PTHR10621:SF38">
    <property type="entry name" value="UBIQUITIN DOMAIN-CONTAINING PROTEIN 7SL RNA1-RELATED"/>
    <property type="match status" value="1"/>
</dbReference>
<dbReference type="EMBL" id="JAUUTY010000002">
    <property type="protein sequence ID" value="KAK1686437.1"/>
    <property type="molecule type" value="Genomic_DNA"/>
</dbReference>
<dbReference type="PANTHER" id="PTHR10621">
    <property type="entry name" value="UV EXCISION REPAIR PROTEIN RAD23"/>
    <property type="match status" value="1"/>
</dbReference>
<dbReference type="Proteomes" id="UP001231189">
    <property type="component" value="Unassembled WGS sequence"/>
</dbReference>
<dbReference type="InterPro" id="IPR000626">
    <property type="entry name" value="Ubiquitin-like_dom"/>
</dbReference>
<proteinExistence type="predicted"/>
<dbReference type="GO" id="GO:0031593">
    <property type="term" value="F:polyubiquitin modification-dependent protein binding"/>
    <property type="evidence" value="ECO:0007669"/>
    <property type="project" value="TreeGrafter"/>
</dbReference>
<dbReference type="SUPFAM" id="SSF54236">
    <property type="entry name" value="Ubiquitin-like"/>
    <property type="match status" value="2"/>
</dbReference>
<comment type="caution">
    <text evidence="2">The sequence shown here is derived from an EMBL/GenBank/DDBJ whole genome shotgun (WGS) entry which is preliminary data.</text>
</comment>
<evidence type="ECO:0000259" key="1">
    <source>
        <dbReference type="PROSITE" id="PS50053"/>
    </source>
</evidence>
<evidence type="ECO:0000313" key="3">
    <source>
        <dbReference type="Proteomes" id="UP001231189"/>
    </source>
</evidence>
<feature type="domain" description="Ubiquitin-like" evidence="1">
    <location>
        <begin position="22"/>
        <end position="92"/>
    </location>
</feature>
<dbReference type="GO" id="GO:0043130">
    <property type="term" value="F:ubiquitin binding"/>
    <property type="evidence" value="ECO:0007669"/>
    <property type="project" value="TreeGrafter"/>
</dbReference>
<dbReference type="Gene3D" id="3.10.20.90">
    <property type="entry name" value="Phosphatidylinositol 3-kinase Catalytic Subunit, Chain A, domain 1"/>
    <property type="match status" value="2"/>
</dbReference>
<dbReference type="Pfam" id="PF00240">
    <property type="entry name" value="ubiquitin"/>
    <property type="match status" value="1"/>
</dbReference>
<organism evidence="2 3">
    <name type="scientific">Lolium multiflorum</name>
    <name type="common">Italian ryegrass</name>
    <name type="synonym">Lolium perenne subsp. multiflorum</name>
    <dbReference type="NCBI Taxonomy" id="4521"/>
    <lineage>
        <taxon>Eukaryota</taxon>
        <taxon>Viridiplantae</taxon>
        <taxon>Streptophyta</taxon>
        <taxon>Embryophyta</taxon>
        <taxon>Tracheophyta</taxon>
        <taxon>Spermatophyta</taxon>
        <taxon>Magnoliopsida</taxon>
        <taxon>Liliopsida</taxon>
        <taxon>Poales</taxon>
        <taxon>Poaceae</taxon>
        <taxon>BOP clade</taxon>
        <taxon>Pooideae</taxon>
        <taxon>Poodae</taxon>
        <taxon>Poeae</taxon>
        <taxon>Poeae Chloroplast Group 2 (Poeae type)</taxon>
        <taxon>Loliodinae</taxon>
        <taxon>Loliinae</taxon>
        <taxon>Lolium</taxon>
    </lineage>
</organism>
<dbReference type="CDD" id="cd17039">
    <property type="entry name" value="Ubl_ubiquitin_like"/>
    <property type="match status" value="1"/>
</dbReference>
<dbReference type="AlphaFoldDB" id="A0AAD8TRF2"/>
<dbReference type="GO" id="GO:0070628">
    <property type="term" value="F:proteasome binding"/>
    <property type="evidence" value="ECO:0007669"/>
    <property type="project" value="TreeGrafter"/>
</dbReference>
<protein>
    <recommendedName>
        <fullName evidence="1">Ubiquitin-like domain-containing protein</fullName>
    </recommendedName>
</protein>
<name>A0AAD8TRF2_LOLMU</name>
<evidence type="ECO:0000313" key="2">
    <source>
        <dbReference type="EMBL" id="KAK1686437.1"/>
    </source>
</evidence>
<dbReference type="SMART" id="SM00213">
    <property type="entry name" value="UBQ"/>
    <property type="match status" value="1"/>
</dbReference>
<dbReference type="PROSITE" id="PS50053">
    <property type="entry name" value="UBIQUITIN_2"/>
    <property type="match status" value="2"/>
</dbReference>
<accession>A0AAD8TRF2</accession>
<keyword evidence="3" id="KW-1185">Reference proteome</keyword>
<dbReference type="InterPro" id="IPR029071">
    <property type="entry name" value="Ubiquitin-like_domsf"/>
</dbReference>